<dbReference type="EMBL" id="BPLQ01001674">
    <property type="protein sequence ID" value="GIX83844.1"/>
    <property type="molecule type" value="Genomic_DNA"/>
</dbReference>
<protein>
    <submittedName>
        <fullName evidence="1">Uncharacterized protein</fullName>
    </submittedName>
</protein>
<comment type="caution">
    <text evidence="1">The sequence shown here is derived from an EMBL/GenBank/DDBJ whole genome shotgun (WGS) entry which is preliminary data.</text>
</comment>
<dbReference type="AlphaFoldDB" id="A0AAV4NGA4"/>
<evidence type="ECO:0000313" key="1">
    <source>
        <dbReference type="EMBL" id="GIX83844.1"/>
    </source>
</evidence>
<name>A0AAV4NGA4_9ARAC</name>
<gene>
    <name evidence="1" type="ORF">CDAR_88581</name>
</gene>
<proteinExistence type="predicted"/>
<reference evidence="1 2" key="1">
    <citation type="submission" date="2021-06" db="EMBL/GenBank/DDBJ databases">
        <title>Caerostris darwini draft genome.</title>
        <authorList>
            <person name="Kono N."/>
            <person name="Arakawa K."/>
        </authorList>
    </citation>
    <scope>NUCLEOTIDE SEQUENCE [LARGE SCALE GENOMIC DNA]</scope>
</reference>
<accession>A0AAV4NGA4</accession>
<keyword evidence="2" id="KW-1185">Reference proteome</keyword>
<evidence type="ECO:0000313" key="2">
    <source>
        <dbReference type="Proteomes" id="UP001054837"/>
    </source>
</evidence>
<dbReference type="Proteomes" id="UP001054837">
    <property type="component" value="Unassembled WGS sequence"/>
</dbReference>
<sequence>MQSDQLNKKLASELKLLSSKFVNIHQTERFRRILNQEFIAQKSSIYQSSYSDPIHKDPIRVSAKEDFNFVADGDPFLDIDLDAKKKDPELRPPHLENGRNHRLSFSTIRELSLQW</sequence>
<organism evidence="1 2">
    <name type="scientific">Caerostris darwini</name>
    <dbReference type="NCBI Taxonomy" id="1538125"/>
    <lineage>
        <taxon>Eukaryota</taxon>
        <taxon>Metazoa</taxon>
        <taxon>Ecdysozoa</taxon>
        <taxon>Arthropoda</taxon>
        <taxon>Chelicerata</taxon>
        <taxon>Arachnida</taxon>
        <taxon>Araneae</taxon>
        <taxon>Araneomorphae</taxon>
        <taxon>Entelegynae</taxon>
        <taxon>Araneoidea</taxon>
        <taxon>Araneidae</taxon>
        <taxon>Caerostris</taxon>
    </lineage>
</organism>